<protein>
    <submittedName>
        <fullName evidence="8">Competence protein ComEC</fullName>
    </submittedName>
</protein>
<dbReference type="PANTHER" id="PTHR30619:SF1">
    <property type="entry name" value="RECOMBINATION PROTEIN 2"/>
    <property type="match status" value="1"/>
</dbReference>
<evidence type="ECO:0000256" key="2">
    <source>
        <dbReference type="ARBA" id="ARBA00022475"/>
    </source>
</evidence>
<feature type="transmembrane region" description="Helical" evidence="6">
    <location>
        <begin position="321"/>
        <end position="338"/>
    </location>
</feature>
<dbReference type="NCBIfam" id="TIGR00360">
    <property type="entry name" value="ComEC_N-term"/>
    <property type="match status" value="1"/>
</dbReference>
<dbReference type="RefSeq" id="WP_354023817.1">
    <property type="nucleotide sequence ID" value="NZ_JBEPSJ010000001.1"/>
</dbReference>
<dbReference type="Pfam" id="PF03772">
    <property type="entry name" value="Competence"/>
    <property type="match status" value="1"/>
</dbReference>
<evidence type="ECO:0000256" key="3">
    <source>
        <dbReference type="ARBA" id="ARBA00022692"/>
    </source>
</evidence>
<dbReference type="CDD" id="cd07731">
    <property type="entry name" value="ComA-like_MBL-fold"/>
    <property type="match status" value="1"/>
</dbReference>
<organism evidence="8 9">
    <name type="scientific">Conyzicola nivalis</name>
    <dbReference type="NCBI Taxonomy" id="1477021"/>
    <lineage>
        <taxon>Bacteria</taxon>
        <taxon>Bacillati</taxon>
        <taxon>Actinomycetota</taxon>
        <taxon>Actinomycetes</taxon>
        <taxon>Micrococcales</taxon>
        <taxon>Microbacteriaceae</taxon>
        <taxon>Conyzicola</taxon>
    </lineage>
</organism>
<dbReference type="InterPro" id="IPR052159">
    <property type="entry name" value="Competence_DNA_uptake"/>
</dbReference>
<reference evidence="8 9" key="1">
    <citation type="submission" date="2024-06" db="EMBL/GenBank/DDBJ databases">
        <title>Sorghum-associated microbial communities from plants grown in Nebraska, USA.</title>
        <authorList>
            <person name="Schachtman D."/>
        </authorList>
    </citation>
    <scope>NUCLEOTIDE SEQUENCE [LARGE SCALE GENOMIC DNA]</scope>
    <source>
        <strain evidence="8 9">2857</strain>
    </source>
</reference>
<dbReference type="InterPro" id="IPR004477">
    <property type="entry name" value="ComEC_N"/>
</dbReference>
<feature type="transmembrane region" description="Helical" evidence="6">
    <location>
        <begin position="510"/>
        <end position="533"/>
    </location>
</feature>
<dbReference type="InterPro" id="IPR035681">
    <property type="entry name" value="ComA-like_MBL"/>
</dbReference>
<keyword evidence="5 6" id="KW-0472">Membrane</keyword>
<feature type="transmembrane region" description="Helical" evidence="6">
    <location>
        <begin position="373"/>
        <end position="392"/>
    </location>
</feature>
<keyword evidence="2" id="KW-1003">Cell membrane</keyword>
<evidence type="ECO:0000256" key="5">
    <source>
        <dbReference type="ARBA" id="ARBA00023136"/>
    </source>
</evidence>
<feature type="transmembrane region" description="Helical" evidence="6">
    <location>
        <begin position="7"/>
        <end position="27"/>
    </location>
</feature>
<proteinExistence type="predicted"/>
<evidence type="ECO:0000256" key="4">
    <source>
        <dbReference type="ARBA" id="ARBA00022989"/>
    </source>
</evidence>
<dbReference type="Gene3D" id="3.60.15.10">
    <property type="entry name" value="Ribonuclease Z/Hydroxyacylglutathione hydrolase-like"/>
    <property type="match status" value="1"/>
</dbReference>
<sequence>MRRGGLDLRLVLPAVVAWVAGGTLTAIPGAAPVITVAVWAVAVVLVGLAVALNRAFVVVAAVCAVAAGIVCASVAARAPARQPEVLLDAARDGRHVMLTVTTAESLGVEQQAVDSAPGARQPPYSATAVSVRVGERVVAVSTPVLVFGARPDARTGIGATLEFGATLEAAAPEDDAAFLVFAAADARTIRGPPWALDWANGLRASFSAASTALPGDGGRLLPGLAIGDTAAVGPQLDAAMKSTSLSHLTAVSGANCAVVIALIMLLGAAAGVPRGVRIVASVLVLVGFVVLVTPQSSVVRAAVMAAIVLFATLAGRPVRGLPVLALAAIALLAVDPWLSRDYGFALSVLATGGLLLLSGPLTRLLARAMPFGVAAVVAVPLAAQLACQPVLVLLDPSLPLYGVVANALAEPAAPLATVIGLLGCLALPAAPWLGETLVAVAWLPASWIAAVATFFASLPAASLPWPEGLLGLLLLAIVTALGLVAVLGGGTQGGDVRGGGVGRVSRRIRLVAAAVALTLLAAFAGATAGAGVAQHLARPADWQIAACDIGQGDAVLVRSGGEIALVDTGPDPELLTRCLDDLGIGRIDLLVLSHFDLDHVGGADAVLGRVDRAVVGPSGGASDDRLVADLVRSGAVVDQVSRGDTGLLGELRYSVLWPRARLGSVEPGNDASVVLAFEPVAECASGCLSSLFLGDLGERSQALMLAAGPISAVDVVKVSHHGSADQSERVYERADATVGVIGVGIDNDYGHPTDRLLDLLDAQGTAVARTDLQGLVLLSPGGTAGEVRVWTQRSPP</sequence>
<feature type="transmembrane region" description="Helical" evidence="6">
    <location>
        <begin position="344"/>
        <end position="366"/>
    </location>
</feature>
<keyword evidence="3 6" id="KW-0812">Transmembrane</keyword>
<feature type="transmembrane region" description="Helical" evidence="6">
    <location>
        <begin position="275"/>
        <end position="292"/>
    </location>
</feature>
<comment type="subcellular location">
    <subcellularLocation>
        <location evidence="1">Cell membrane</location>
        <topology evidence="1">Multi-pass membrane protein</topology>
    </subcellularLocation>
</comment>
<feature type="transmembrane region" description="Helical" evidence="6">
    <location>
        <begin position="245"/>
        <end position="268"/>
    </location>
</feature>
<gene>
    <name evidence="8" type="ORF">ABIE21_001142</name>
</gene>
<feature type="transmembrane region" description="Helical" evidence="6">
    <location>
        <begin position="56"/>
        <end position="76"/>
    </location>
</feature>
<accession>A0ABV2QMC5</accession>
<dbReference type="Proteomes" id="UP001549257">
    <property type="component" value="Unassembled WGS sequence"/>
</dbReference>
<feature type="transmembrane region" description="Helical" evidence="6">
    <location>
        <begin position="298"/>
        <end position="314"/>
    </location>
</feature>
<dbReference type="PANTHER" id="PTHR30619">
    <property type="entry name" value="DNA INTERNALIZATION/COMPETENCE PROTEIN COMEC/REC2"/>
    <property type="match status" value="1"/>
</dbReference>
<keyword evidence="4 6" id="KW-1133">Transmembrane helix</keyword>
<evidence type="ECO:0000313" key="9">
    <source>
        <dbReference type="Proteomes" id="UP001549257"/>
    </source>
</evidence>
<dbReference type="InterPro" id="IPR036866">
    <property type="entry name" value="RibonucZ/Hydroxyglut_hydro"/>
</dbReference>
<dbReference type="EMBL" id="JBEPSJ010000001">
    <property type="protein sequence ID" value="MET4581652.1"/>
    <property type="molecule type" value="Genomic_DNA"/>
</dbReference>
<comment type="caution">
    <text evidence="8">The sequence shown here is derived from an EMBL/GenBank/DDBJ whole genome shotgun (WGS) entry which is preliminary data.</text>
</comment>
<dbReference type="SMART" id="SM00849">
    <property type="entry name" value="Lactamase_B"/>
    <property type="match status" value="1"/>
</dbReference>
<dbReference type="SUPFAM" id="SSF56281">
    <property type="entry name" value="Metallo-hydrolase/oxidoreductase"/>
    <property type="match status" value="1"/>
</dbReference>
<feature type="domain" description="Metallo-beta-lactamase" evidence="7">
    <location>
        <begin position="551"/>
        <end position="745"/>
    </location>
</feature>
<dbReference type="Pfam" id="PF00753">
    <property type="entry name" value="Lactamase_B"/>
    <property type="match status" value="1"/>
</dbReference>
<evidence type="ECO:0000259" key="7">
    <source>
        <dbReference type="SMART" id="SM00849"/>
    </source>
</evidence>
<evidence type="ECO:0000256" key="1">
    <source>
        <dbReference type="ARBA" id="ARBA00004651"/>
    </source>
</evidence>
<feature type="transmembrane region" description="Helical" evidence="6">
    <location>
        <begin position="33"/>
        <end position="51"/>
    </location>
</feature>
<feature type="transmembrane region" description="Helical" evidence="6">
    <location>
        <begin position="468"/>
        <end position="489"/>
    </location>
</feature>
<feature type="transmembrane region" description="Helical" evidence="6">
    <location>
        <begin position="412"/>
        <end position="430"/>
    </location>
</feature>
<evidence type="ECO:0000313" key="8">
    <source>
        <dbReference type="EMBL" id="MET4581652.1"/>
    </source>
</evidence>
<feature type="transmembrane region" description="Helical" evidence="6">
    <location>
        <begin position="437"/>
        <end position="456"/>
    </location>
</feature>
<dbReference type="InterPro" id="IPR001279">
    <property type="entry name" value="Metallo-B-lactamas"/>
</dbReference>
<keyword evidence="9" id="KW-1185">Reference proteome</keyword>
<name>A0ABV2QMC5_9MICO</name>
<evidence type="ECO:0000256" key="6">
    <source>
        <dbReference type="SAM" id="Phobius"/>
    </source>
</evidence>